<dbReference type="EMBL" id="JAMQGO010000001">
    <property type="protein sequence ID" value="MCM2561296.1"/>
    <property type="molecule type" value="Genomic_DNA"/>
</dbReference>
<accession>A0ACC5ZSM5</accession>
<comment type="caution">
    <text evidence="1">The sequence shown here is derived from an EMBL/GenBank/DDBJ whole genome shotgun (WGS) entry which is preliminary data.</text>
</comment>
<evidence type="ECO:0000313" key="2">
    <source>
        <dbReference type="Proteomes" id="UP001203036"/>
    </source>
</evidence>
<evidence type="ECO:0000313" key="1">
    <source>
        <dbReference type="EMBL" id="MCM2561296.1"/>
    </source>
</evidence>
<name>A0ACC5ZSM5_9RHOB</name>
<reference evidence="1" key="1">
    <citation type="submission" date="2022-06" db="EMBL/GenBank/DDBJ databases">
        <title>Lutimaribacter sp. EGI FJ00013, a novel bacterium isolated from a salt lake sediment enrichment.</title>
        <authorList>
            <person name="Gao L."/>
            <person name="Fang B.-Z."/>
            <person name="Li W.-J."/>
        </authorList>
    </citation>
    <scope>NUCLEOTIDE SEQUENCE</scope>
    <source>
        <strain evidence="1">EGI FJ00013</strain>
    </source>
</reference>
<proteinExistence type="predicted"/>
<gene>
    <name evidence="1" type="primary">phnH</name>
    <name evidence="1" type="ORF">M8744_03970</name>
</gene>
<protein>
    <submittedName>
        <fullName evidence="1">Phosphonate C-P lyase system protein PhnH</fullName>
    </submittedName>
</protein>
<organism evidence="1 2">
    <name type="scientific">Lutimaribacter degradans</name>
    <dbReference type="NCBI Taxonomy" id="2945989"/>
    <lineage>
        <taxon>Bacteria</taxon>
        <taxon>Pseudomonadati</taxon>
        <taxon>Pseudomonadota</taxon>
        <taxon>Alphaproteobacteria</taxon>
        <taxon>Rhodobacterales</taxon>
        <taxon>Roseobacteraceae</taxon>
        <taxon>Lutimaribacter</taxon>
    </lineage>
</organism>
<dbReference type="Proteomes" id="UP001203036">
    <property type="component" value="Unassembled WGS sequence"/>
</dbReference>
<keyword evidence="2" id="KW-1185">Reference proteome</keyword>
<keyword evidence="1" id="KW-0456">Lyase</keyword>
<sequence length="187" mass="19247">MQAQTLEGGFANPPADAAHAFRGVMEAMARPGTLHQLAGATPPAPLSAAAGAVLLTLCDTETPLYLAGDADCAAVRAWVAFHTGAPLADAANCAFAIGTWQALAPLSGFPVGTPDYPDRSATLIVECDTLDTKGATLTGPGIRDSAALSLPDPQAFRDNAARFPLGLDFLFTCGDRVAALPRTTRVR</sequence>